<dbReference type="CDD" id="cd00130">
    <property type="entry name" value="PAS"/>
    <property type="match status" value="3"/>
</dbReference>
<dbReference type="AlphaFoldDB" id="A0A6A8GIK2"/>
<dbReference type="SUPFAM" id="SSF52172">
    <property type="entry name" value="CheY-like"/>
    <property type="match status" value="1"/>
</dbReference>
<organism evidence="6 7">
    <name type="scientific">Haloferax litoreum</name>
    <dbReference type="NCBI Taxonomy" id="2666140"/>
    <lineage>
        <taxon>Archaea</taxon>
        <taxon>Methanobacteriati</taxon>
        <taxon>Methanobacteriota</taxon>
        <taxon>Stenosarchaea group</taxon>
        <taxon>Halobacteria</taxon>
        <taxon>Halobacteriales</taxon>
        <taxon>Haloferacaceae</taxon>
        <taxon>Haloferax</taxon>
    </lineage>
</organism>
<comment type="caution">
    <text evidence="6">The sequence shown here is derived from an EMBL/GenBank/DDBJ whole genome shotgun (WGS) entry which is preliminary data.</text>
</comment>
<feature type="domain" description="PAS" evidence="4">
    <location>
        <begin position="272"/>
        <end position="309"/>
    </location>
</feature>
<feature type="domain" description="PAC" evidence="5">
    <location>
        <begin position="444"/>
        <end position="498"/>
    </location>
</feature>
<comment type="caution">
    <text evidence="1">Lacks conserved residue(s) required for the propagation of feature annotation.</text>
</comment>
<dbReference type="SMART" id="SM00091">
    <property type="entry name" value="PAS"/>
    <property type="match status" value="3"/>
</dbReference>
<dbReference type="InterPro" id="IPR011006">
    <property type="entry name" value="CheY-like_superfamily"/>
</dbReference>
<dbReference type="InterPro" id="IPR013656">
    <property type="entry name" value="PAS_4"/>
</dbReference>
<evidence type="ECO:0000256" key="1">
    <source>
        <dbReference type="PROSITE-ProRule" id="PRU00169"/>
    </source>
</evidence>
<feature type="domain" description="Histidine kinase" evidence="2">
    <location>
        <begin position="502"/>
        <end position="709"/>
    </location>
</feature>
<dbReference type="InterPro" id="IPR000014">
    <property type="entry name" value="PAS"/>
</dbReference>
<dbReference type="SUPFAM" id="SSF55874">
    <property type="entry name" value="ATPase domain of HSP90 chaperone/DNA topoisomerase II/histidine kinase"/>
    <property type="match status" value="1"/>
</dbReference>
<dbReference type="Gene3D" id="3.30.565.10">
    <property type="entry name" value="Histidine kinase-like ATPase, C-terminal domain"/>
    <property type="match status" value="1"/>
</dbReference>
<dbReference type="GO" id="GO:0016772">
    <property type="term" value="F:transferase activity, transferring phosphorus-containing groups"/>
    <property type="evidence" value="ECO:0007669"/>
    <property type="project" value="InterPro"/>
</dbReference>
<dbReference type="InterPro" id="IPR036890">
    <property type="entry name" value="HATPase_C_sf"/>
</dbReference>
<feature type="domain" description="PAS" evidence="4">
    <location>
        <begin position="373"/>
        <end position="419"/>
    </location>
</feature>
<dbReference type="InterPro" id="IPR052155">
    <property type="entry name" value="Biofilm_reg_signaling"/>
</dbReference>
<dbReference type="InterPro" id="IPR000700">
    <property type="entry name" value="PAS-assoc_C"/>
</dbReference>
<dbReference type="GO" id="GO:0006355">
    <property type="term" value="P:regulation of DNA-templated transcription"/>
    <property type="evidence" value="ECO:0007669"/>
    <property type="project" value="InterPro"/>
</dbReference>
<name>A0A6A8GIK2_9EURY</name>
<reference evidence="6 7" key="1">
    <citation type="submission" date="2019-11" db="EMBL/GenBank/DDBJ databases">
        <title>Whole genome sequence of Haloferax sp. MBLA0076.</title>
        <authorList>
            <person name="Seo M.-J."/>
            <person name="Cho E.-S."/>
        </authorList>
    </citation>
    <scope>NUCLEOTIDE SEQUENCE [LARGE SCALE GENOMIC DNA]</scope>
    <source>
        <strain evidence="6 7">MBLA0076</strain>
    </source>
</reference>
<evidence type="ECO:0000313" key="6">
    <source>
        <dbReference type="EMBL" id="MRX22292.1"/>
    </source>
</evidence>
<dbReference type="PROSITE" id="PS50112">
    <property type="entry name" value="PAS"/>
    <property type="match status" value="2"/>
</dbReference>
<dbReference type="PANTHER" id="PTHR44757">
    <property type="entry name" value="DIGUANYLATE CYCLASE DGCP"/>
    <property type="match status" value="1"/>
</dbReference>
<dbReference type="EMBL" id="WKJO01000001">
    <property type="protein sequence ID" value="MRX22292.1"/>
    <property type="molecule type" value="Genomic_DNA"/>
</dbReference>
<feature type="domain" description="PAC" evidence="5">
    <location>
        <begin position="326"/>
        <end position="376"/>
    </location>
</feature>
<evidence type="ECO:0000313" key="7">
    <source>
        <dbReference type="Proteomes" id="UP000439022"/>
    </source>
</evidence>
<dbReference type="NCBIfam" id="TIGR00229">
    <property type="entry name" value="sensory_box"/>
    <property type="match status" value="3"/>
</dbReference>
<dbReference type="InterPro" id="IPR001789">
    <property type="entry name" value="Sig_transdc_resp-reg_receiver"/>
</dbReference>
<evidence type="ECO:0000259" key="5">
    <source>
        <dbReference type="PROSITE" id="PS50113"/>
    </source>
</evidence>
<dbReference type="Gene3D" id="3.40.50.2300">
    <property type="match status" value="1"/>
</dbReference>
<dbReference type="InterPro" id="IPR001610">
    <property type="entry name" value="PAC"/>
</dbReference>
<dbReference type="CDD" id="cd00075">
    <property type="entry name" value="HATPase"/>
    <property type="match status" value="1"/>
</dbReference>
<dbReference type="Pfam" id="PF02518">
    <property type="entry name" value="HATPase_c"/>
    <property type="match status" value="1"/>
</dbReference>
<dbReference type="InterPro" id="IPR005467">
    <property type="entry name" value="His_kinase_dom"/>
</dbReference>
<dbReference type="PANTHER" id="PTHR44757:SF2">
    <property type="entry name" value="BIOFILM ARCHITECTURE MAINTENANCE PROTEIN MBAA"/>
    <property type="match status" value="1"/>
</dbReference>
<dbReference type="InterPro" id="IPR035965">
    <property type="entry name" value="PAS-like_dom_sf"/>
</dbReference>
<dbReference type="PROSITE" id="PS50113">
    <property type="entry name" value="PAC"/>
    <property type="match status" value="2"/>
</dbReference>
<dbReference type="SMART" id="SM00387">
    <property type="entry name" value="HATPase_c"/>
    <property type="match status" value="1"/>
</dbReference>
<dbReference type="SUPFAM" id="SSF55785">
    <property type="entry name" value="PYP-like sensor domain (PAS domain)"/>
    <property type="match status" value="3"/>
</dbReference>
<dbReference type="SMART" id="SM00086">
    <property type="entry name" value="PAC"/>
    <property type="match status" value="3"/>
</dbReference>
<evidence type="ECO:0000259" key="4">
    <source>
        <dbReference type="PROSITE" id="PS50112"/>
    </source>
</evidence>
<dbReference type="InterPro" id="IPR004358">
    <property type="entry name" value="Sig_transdc_His_kin-like_C"/>
</dbReference>
<keyword evidence="7" id="KW-1185">Reference proteome</keyword>
<dbReference type="Pfam" id="PF08448">
    <property type="entry name" value="PAS_4"/>
    <property type="match status" value="1"/>
</dbReference>
<dbReference type="Gene3D" id="3.30.450.20">
    <property type="entry name" value="PAS domain"/>
    <property type="match status" value="3"/>
</dbReference>
<proteinExistence type="predicted"/>
<dbReference type="Pfam" id="PF13426">
    <property type="entry name" value="PAS_9"/>
    <property type="match status" value="1"/>
</dbReference>
<accession>A0A6A8GIK2</accession>
<evidence type="ECO:0000259" key="2">
    <source>
        <dbReference type="PROSITE" id="PS50109"/>
    </source>
</evidence>
<dbReference type="Pfam" id="PF00989">
    <property type="entry name" value="PAS"/>
    <property type="match status" value="1"/>
</dbReference>
<gene>
    <name evidence="6" type="ORF">GJR96_10030</name>
</gene>
<dbReference type="PROSITE" id="PS50109">
    <property type="entry name" value="HIS_KIN"/>
    <property type="match status" value="1"/>
</dbReference>
<dbReference type="PRINTS" id="PR00344">
    <property type="entry name" value="BCTRLSENSOR"/>
</dbReference>
<dbReference type="PROSITE" id="PS50110">
    <property type="entry name" value="RESPONSE_REGULATORY"/>
    <property type="match status" value="1"/>
</dbReference>
<dbReference type="InterPro" id="IPR013767">
    <property type="entry name" value="PAS_fold"/>
</dbReference>
<feature type="domain" description="Response regulatory" evidence="3">
    <location>
        <begin position="5"/>
        <end position="121"/>
    </location>
</feature>
<dbReference type="InterPro" id="IPR003594">
    <property type="entry name" value="HATPase_dom"/>
</dbReference>
<protein>
    <submittedName>
        <fullName evidence="6">PAS domain S-box protein</fullName>
    </submittedName>
</protein>
<dbReference type="Proteomes" id="UP000439022">
    <property type="component" value="Unassembled WGS sequence"/>
</dbReference>
<evidence type="ECO:0000259" key="3">
    <source>
        <dbReference type="PROSITE" id="PS50110"/>
    </source>
</evidence>
<sequence length="711" mass="78057">MSADTVLVVDPSSDTAAGLREHLEVVLDHAEVEHVETVQEACSAIEARDVDVIVSEYVLPDAEFSTFADTLGTEAPTTPLIVFSSAPFALLKSAVEVATLADVRTKGGPDQLELLAASVSRLLTSAHKTPPTGLDTLFSDHVLPMLLVEPDSGDIVAVNDAAVSFYKYSHAELTSMAIQDLNALDAAEVARKRQQALSKESSHFVFPHRLKTGELCTVEVNSTPIEYEGDVLLFSIIQDISAQVESEQALTLAKTRFERLSEQNIVGVYTIEDRRFSYVNPVAADIFGTTPDQMIGTSVFDYIAAEDHDLAESHIANRERGTADAAHYTFTGVRSDGTRVRVEAHGGRVQTDDGVSIVGVLIDVTDRDTYERELHRLSQVLRYVAPAIYITDADGAIEYVNPAFERITGYTEAEAFGRNPNILSSGRMGEEYYQQMYATLTAAEVWEESIVNRRKDGEFYYAYQTIAPYLDDEGTIEGFVAIQSDTTDAKIREQILEVFQRIFRHNLRNKINIIRGNTDLLEPLVVQTPEEAYIVSIQNAAEALNSLSEKAAIVSETVDSSDGDKRIDLSRLLERQATQFSEAYPHATITCNGPKKLVVPGDGSVEVAIHELLENAIIHTDRSESVVEVTLREDESEEMAVLVIADVGPGLTDVERLPLELGKETPLQHTTGLGLWLVKWIVTSHGGELLLEDNEPRGLKVIISLPLADGI</sequence>
<dbReference type="GO" id="GO:0000160">
    <property type="term" value="P:phosphorelay signal transduction system"/>
    <property type="evidence" value="ECO:0007669"/>
    <property type="project" value="InterPro"/>
</dbReference>